<comment type="caution">
    <text evidence="1">The sequence shown here is derived from an EMBL/GenBank/DDBJ whole genome shotgun (WGS) entry which is preliminary data.</text>
</comment>
<reference evidence="1" key="1">
    <citation type="journal article" date="2015" name="Nature">
        <title>Complex archaea that bridge the gap between prokaryotes and eukaryotes.</title>
        <authorList>
            <person name="Spang A."/>
            <person name="Saw J.H."/>
            <person name="Jorgensen S.L."/>
            <person name="Zaremba-Niedzwiedzka K."/>
            <person name="Martijn J."/>
            <person name="Lind A.E."/>
            <person name="van Eijk R."/>
            <person name="Schleper C."/>
            <person name="Guy L."/>
            <person name="Ettema T.J."/>
        </authorList>
    </citation>
    <scope>NUCLEOTIDE SEQUENCE</scope>
</reference>
<protein>
    <submittedName>
        <fullName evidence="1">Uncharacterized protein</fullName>
    </submittedName>
</protein>
<dbReference type="EMBL" id="LAZR01052366">
    <property type="protein sequence ID" value="KKK83125.1"/>
    <property type="molecule type" value="Genomic_DNA"/>
</dbReference>
<dbReference type="AlphaFoldDB" id="A0A0F8ZB12"/>
<feature type="non-terminal residue" evidence="1">
    <location>
        <position position="48"/>
    </location>
</feature>
<name>A0A0F8ZB12_9ZZZZ</name>
<proteinExistence type="predicted"/>
<sequence>MIREFLHRINWFHGPVIQETDELVRCATCDKIADYHRIYHHWPWPNKP</sequence>
<gene>
    <name evidence="1" type="ORF">LCGC14_2796530</name>
</gene>
<accession>A0A0F8ZB12</accession>
<organism evidence="1">
    <name type="scientific">marine sediment metagenome</name>
    <dbReference type="NCBI Taxonomy" id="412755"/>
    <lineage>
        <taxon>unclassified sequences</taxon>
        <taxon>metagenomes</taxon>
        <taxon>ecological metagenomes</taxon>
    </lineage>
</organism>
<evidence type="ECO:0000313" key="1">
    <source>
        <dbReference type="EMBL" id="KKK83125.1"/>
    </source>
</evidence>